<organism evidence="1 2">
    <name type="scientific">Chaenocephalus aceratus</name>
    <name type="common">Blackfin icefish</name>
    <name type="synonym">Chaenichthys aceratus</name>
    <dbReference type="NCBI Taxonomy" id="36190"/>
    <lineage>
        <taxon>Eukaryota</taxon>
        <taxon>Metazoa</taxon>
        <taxon>Chordata</taxon>
        <taxon>Craniata</taxon>
        <taxon>Vertebrata</taxon>
        <taxon>Euteleostomi</taxon>
        <taxon>Actinopterygii</taxon>
        <taxon>Neopterygii</taxon>
        <taxon>Teleostei</taxon>
        <taxon>Neoteleostei</taxon>
        <taxon>Acanthomorphata</taxon>
        <taxon>Eupercaria</taxon>
        <taxon>Perciformes</taxon>
        <taxon>Notothenioidei</taxon>
        <taxon>Channichthyidae</taxon>
        <taxon>Chaenocephalus</taxon>
    </lineage>
</organism>
<reference evidence="1" key="1">
    <citation type="submission" date="2022-05" db="EMBL/GenBank/DDBJ databases">
        <title>Chromosome-level genome of Chaenocephalus aceratus.</title>
        <authorList>
            <person name="Park H."/>
        </authorList>
    </citation>
    <scope>NUCLEOTIDE SEQUENCE</scope>
    <source>
        <strain evidence="1">KU_202001</strain>
    </source>
</reference>
<gene>
    <name evidence="1" type="ORF">KUCAC02_005423</name>
</gene>
<evidence type="ECO:0000313" key="2">
    <source>
        <dbReference type="Proteomes" id="UP001057452"/>
    </source>
</evidence>
<dbReference type="Proteomes" id="UP001057452">
    <property type="component" value="Chromosome 13"/>
</dbReference>
<keyword evidence="2" id="KW-1185">Reference proteome</keyword>
<comment type="caution">
    <text evidence="1">The sequence shown here is derived from an EMBL/GenBank/DDBJ whole genome shotgun (WGS) entry which is preliminary data.</text>
</comment>
<evidence type="ECO:0000313" key="1">
    <source>
        <dbReference type="EMBL" id="KAI4815270.1"/>
    </source>
</evidence>
<sequence>MGCQTLKLVCTKQRLRRVRLAAASTGVFKRLILAMFLLDQTCADFYYTLIAQVRENTLVLLQLHVKASLSNTSE</sequence>
<accession>A0ACB9WPC6</accession>
<protein>
    <submittedName>
        <fullName evidence="1">Uncharacterized protein</fullName>
    </submittedName>
</protein>
<proteinExistence type="predicted"/>
<name>A0ACB9WPC6_CHAAC</name>
<dbReference type="EMBL" id="CM043797">
    <property type="protein sequence ID" value="KAI4815270.1"/>
    <property type="molecule type" value="Genomic_DNA"/>
</dbReference>